<evidence type="ECO:0008006" key="3">
    <source>
        <dbReference type="Google" id="ProtNLM"/>
    </source>
</evidence>
<proteinExistence type="predicted"/>
<gene>
    <name evidence="1" type="ORF">ERS852381_01459</name>
</gene>
<reference evidence="1 2" key="1">
    <citation type="submission" date="2015-09" db="EMBL/GenBank/DDBJ databases">
        <authorList>
            <consortium name="Pathogen Informatics"/>
        </authorList>
    </citation>
    <scope>NUCLEOTIDE SEQUENCE [LARGE SCALE GENOMIC DNA]</scope>
    <source>
        <strain evidence="1 2">2789STDY5608823</strain>
    </source>
</reference>
<name>A0A174EMU1_9ACTN</name>
<evidence type="ECO:0000313" key="1">
    <source>
        <dbReference type="EMBL" id="CUO37759.1"/>
    </source>
</evidence>
<dbReference type="Proteomes" id="UP000095468">
    <property type="component" value="Unassembled WGS sequence"/>
</dbReference>
<evidence type="ECO:0000313" key="2">
    <source>
        <dbReference type="Proteomes" id="UP000095468"/>
    </source>
</evidence>
<sequence>MLQFASVYQHFVREGKKVALLMAGLPYKVSALLRNDSVSFLRRSQYHQLGRITDVEIANAFRKTVEAGGRSITPEALENAVKAVDGFPYMMQLVGYRTWDVSENSPQISASDVQQGSLLARMELRDRILETTYRELSDKDIEFLLAMLPDSGPSRVSEIAKRMGVASNYASQYKRRLLEDGVIGERGRGLVGFDIPAFREFLSEKVS</sequence>
<protein>
    <recommendedName>
        <fullName evidence="3">ATP-binding protein</fullName>
    </recommendedName>
</protein>
<organism evidence="1 2">
    <name type="scientific">Collinsella aerofaciens</name>
    <dbReference type="NCBI Taxonomy" id="74426"/>
    <lineage>
        <taxon>Bacteria</taxon>
        <taxon>Bacillati</taxon>
        <taxon>Actinomycetota</taxon>
        <taxon>Coriobacteriia</taxon>
        <taxon>Coriobacteriales</taxon>
        <taxon>Coriobacteriaceae</taxon>
        <taxon>Collinsella</taxon>
    </lineage>
</organism>
<dbReference type="AlphaFoldDB" id="A0A174EMU1"/>
<accession>A0A174EMU1</accession>
<dbReference type="EMBL" id="CYYP01000013">
    <property type="protein sequence ID" value="CUO37759.1"/>
    <property type="molecule type" value="Genomic_DNA"/>
</dbReference>